<dbReference type="Pfam" id="PF00881">
    <property type="entry name" value="Nitroreductase"/>
    <property type="match status" value="1"/>
</dbReference>
<keyword evidence="5" id="KW-0521">NADP</keyword>
<dbReference type="GO" id="GO:0046857">
    <property type="term" value="F:oxidoreductase activity, acting on other nitrogenous compounds as donors, with NAD or NADP as acceptor"/>
    <property type="evidence" value="ECO:0007669"/>
    <property type="project" value="TreeGrafter"/>
</dbReference>
<dbReference type="RefSeq" id="WP_039643973.1">
    <property type="nucleotide sequence ID" value="NZ_CP008747.1"/>
</dbReference>
<dbReference type="EMBL" id="QXVO01000033">
    <property type="protein sequence ID" value="RIO44144.1"/>
    <property type="molecule type" value="Genomic_DNA"/>
</dbReference>
<dbReference type="GO" id="GO:0005829">
    <property type="term" value="C:cytosol"/>
    <property type="evidence" value="ECO:0007669"/>
    <property type="project" value="TreeGrafter"/>
</dbReference>
<dbReference type="InterPro" id="IPR029479">
    <property type="entry name" value="Nitroreductase"/>
</dbReference>
<organism evidence="8 9">
    <name type="scientific">Staphylococcus hyicus</name>
    <dbReference type="NCBI Taxonomy" id="1284"/>
    <lineage>
        <taxon>Bacteria</taxon>
        <taxon>Bacillati</taxon>
        <taxon>Bacillota</taxon>
        <taxon>Bacilli</taxon>
        <taxon>Bacillales</taxon>
        <taxon>Staphylococcaceae</taxon>
        <taxon>Staphylococcus</taxon>
    </lineage>
</organism>
<evidence type="ECO:0000256" key="4">
    <source>
        <dbReference type="ARBA" id="ARBA00022643"/>
    </source>
</evidence>
<name>A0A0A8HM05_STAHY</name>
<reference evidence="8 9" key="1">
    <citation type="journal article" date="2016" name="Front. Microbiol.">
        <title>Comprehensive Phylogenetic Analysis of Bovine Non-aureus Staphylococci Species Based on Whole-Genome Sequencing.</title>
        <authorList>
            <person name="Naushad S."/>
            <person name="Barkema H.W."/>
            <person name="Luby C."/>
            <person name="Condas L.A."/>
            <person name="Nobrega D.B."/>
            <person name="Carson D.A."/>
            <person name="De Buck J."/>
        </authorList>
    </citation>
    <scope>NUCLEOTIDE SEQUENCE [LARGE SCALE GENOMIC DNA]</scope>
    <source>
        <strain evidence="8 9">SNUC 5959</strain>
    </source>
</reference>
<proteinExistence type="inferred from homology"/>
<accession>A0A0A8HM05</accession>
<dbReference type="GO" id="GO:0046256">
    <property type="term" value="P:2,4,6-trinitrotoluene catabolic process"/>
    <property type="evidence" value="ECO:0007669"/>
    <property type="project" value="TreeGrafter"/>
</dbReference>
<keyword evidence="7" id="KW-0520">NAD</keyword>
<evidence type="ECO:0000256" key="6">
    <source>
        <dbReference type="ARBA" id="ARBA00023002"/>
    </source>
</evidence>
<dbReference type="PANTHER" id="PTHR23026:SF125">
    <property type="entry name" value="OXYGEN-INSENSITIVE NAD(P)H NITROREDUCTASE"/>
    <property type="match status" value="1"/>
</dbReference>
<evidence type="ECO:0000256" key="7">
    <source>
        <dbReference type="ARBA" id="ARBA00023027"/>
    </source>
</evidence>
<evidence type="ECO:0000313" key="9">
    <source>
        <dbReference type="Proteomes" id="UP000285625"/>
    </source>
</evidence>
<dbReference type="InterPro" id="IPR033878">
    <property type="entry name" value="NfsB-like"/>
</dbReference>
<evidence type="ECO:0000313" key="8">
    <source>
        <dbReference type="EMBL" id="RIO44144.1"/>
    </source>
</evidence>
<dbReference type="KEGG" id="shu:SHYC_01860"/>
<evidence type="ECO:0000256" key="3">
    <source>
        <dbReference type="ARBA" id="ARBA00022630"/>
    </source>
</evidence>
<dbReference type="SUPFAM" id="SSF55469">
    <property type="entry name" value="FMN-dependent nitroreductase-like"/>
    <property type="match status" value="1"/>
</dbReference>
<evidence type="ECO:0000256" key="5">
    <source>
        <dbReference type="ARBA" id="ARBA00022857"/>
    </source>
</evidence>
<dbReference type="PANTHER" id="PTHR23026">
    <property type="entry name" value="NADPH NITROREDUCTASE"/>
    <property type="match status" value="1"/>
</dbReference>
<comment type="similarity">
    <text evidence="2">Belongs to the nitroreductase family.</text>
</comment>
<dbReference type="InterPro" id="IPR050627">
    <property type="entry name" value="Nitroreductase/BluB"/>
</dbReference>
<comment type="cofactor">
    <cofactor evidence="1">
        <name>FMN</name>
        <dbReference type="ChEBI" id="CHEBI:58210"/>
    </cofactor>
</comment>
<dbReference type="STRING" id="1284.SHYC_01860"/>
<sequence>MKDVQQRILNAYHFRHAIRQFNPTKKISENDMRTILETGRLSPSSLGLEPWKFLVIQNKALRQALKPYCWGAQKQLDSASHFVLILARKNVRPQNDYVRHMFEVIHHMTPDTALQKLDATSKFQNESNDLYQSDRTLLDWASKQTYIPLGNMMTTAAMLGIDSCPMEGFLYDDVAQLLSDDGYIDTDEYYPSVMVAFGYRLEAPTREKTRRSYHDVVQWID</sequence>
<keyword evidence="3" id="KW-0285">Flavoprotein</keyword>
<dbReference type="GeneID" id="41072211"/>
<dbReference type="HOGENOM" id="CLU_070764_4_1_9"/>
<protein>
    <submittedName>
        <fullName evidence="8">NAD(P)H-dependent oxidoreductase</fullName>
    </submittedName>
</protein>
<evidence type="ECO:0000256" key="2">
    <source>
        <dbReference type="ARBA" id="ARBA00007118"/>
    </source>
</evidence>
<comment type="caution">
    <text evidence="8">The sequence shown here is derived from an EMBL/GenBank/DDBJ whole genome shotgun (WGS) entry which is preliminary data.</text>
</comment>
<dbReference type="Proteomes" id="UP000285625">
    <property type="component" value="Unassembled WGS sequence"/>
</dbReference>
<dbReference type="InterPro" id="IPR000415">
    <property type="entry name" value="Nitroreductase-like"/>
</dbReference>
<dbReference type="CDD" id="cd02149">
    <property type="entry name" value="NfsB-like"/>
    <property type="match status" value="1"/>
</dbReference>
<keyword evidence="6" id="KW-0560">Oxidoreductase</keyword>
<evidence type="ECO:0000256" key="1">
    <source>
        <dbReference type="ARBA" id="ARBA00001917"/>
    </source>
</evidence>
<keyword evidence="4" id="KW-0288">FMN</keyword>
<dbReference type="Gene3D" id="3.40.109.10">
    <property type="entry name" value="NADH Oxidase"/>
    <property type="match status" value="1"/>
</dbReference>
<gene>
    <name evidence="8" type="ORF">BUZ57_09835</name>
</gene>
<dbReference type="AlphaFoldDB" id="A0A0A8HM05"/>